<dbReference type="EC" id="1.2.1.84" evidence="10"/>
<keyword evidence="3 10" id="KW-0444">Lipid biosynthesis</keyword>
<organism evidence="13">
    <name type="scientific">Cacopsylla melanoneura</name>
    <dbReference type="NCBI Taxonomy" id="428564"/>
    <lineage>
        <taxon>Eukaryota</taxon>
        <taxon>Metazoa</taxon>
        <taxon>Ecdysozoa</taxon>
        <taxon>Arthropoda</taxon>
        <taxon>Hexapoda</taxon>
        <taxon>Insecta</taxon>
        <taxon>Pterygota</taxon>
        <taxon>Neoptera</taxon>
        <taxon>Paraneoptera</taxon>
        <taxon>Hemiptera</taxon>
        <taxon>Sternorrhyncha</taxon>
        <taxon>Psylloidea</taxon>
        <taxon>Psyllidae</taxon>
        <taxon>Psyllinae</taxon>
        <taxon>Cacopsylla</taxon>
    </lineage>
</organism>
<dbReference type="GO" id="GO:0080019">
    <property type="term" value="F:alcohol-forming very long-chain fatty acyl-CoA reductase activity"/>
    <property type="evidence" value="ECO:0007669"/>
    <property type="project" value="InterPro"/>
</dbReference>
<dbReference type="EMBL" id="HBUF01358720">
    <property type="protein sequence ID" value="CAG6719385.1"/>
    <property type="molecule type" value="Transcribed_RNA"/>
</dbReference>
<keyword evidence="10" id="KW-0560">Oxidoreductase</keyword>
<name>A0A8D8V9I5_9HEMI</name>
<feature type="transmembrane region" description="Helical" evidence="10">
    <location>
        <begin position="589"/>
        <end position="615"/>
    </location>
</feature>
<accession>A0A8D8V9I5</accession>
<evidence type="ECO:0000256" key="2">
    <source>
        <dbReference type="ARBA" id="ARBA00005928"/>
    </source>
</evidence>
<dbReference type="InterPro" id="IPR036291">
    <property type="entry name" value="NAD(P)-bd_dom_sf"/>
</dbReference>
<evidence type="ECO:0000259" key="11">
    <source>
        <dbReference type="Pfam" id="PF03015"/>
    </source>
</evidence>
<keyword evidence="8 10" id="KW-0472">Membrane</keyword>
<evidence type="ECO:0000256" key="7">
    <source>
        <dbReference type="ARBA" id="ARBA00023098"/>
    </source>
</evidence>
<dbReference type="GO" id="GO:0016020">
    <property type="term" value="C:membrane"/>
    <property type="evidence" value="ECO:0007669"/>
    <property type="project" value="UniProtKB-SubCell"/>
</dbReference>
<dbReference type="Gene3D" id="3.40.50.720">
    <property type="entry name" value="NAD(P)-binding Rossmann-like Domain"/>
    <property type="match status" value="1"/>
</dbReference>
<comment type="subcellular location">
    <subcellularLocation>
        <location evidence="1">Membrane</location>
        <topology evidence="1">Multi-pass membrane protein</topology>
    </subcellularLocation>
</comment>
<feature type="domain" description="Thioester reductase (TE)" evidence="12">
    <location>
        <begin position="115"/>
        <end position="385"/>
    </location>
</feature>
<evidence type="ECO:0000256" key="6">
    <source>
        <dbReference type="ARBA" id="ARBA00022989"/>
    </source>
</evidence>
<dbReference type="InterPro" id="IPR033640">
    <property type="entry name" value="FAR_C"/>
</dbReference>
<dbReference type="CDD" id="cd09071">
    <property type="entry name" value="FAR_C"/>
    <property type="match status" value="1"/>
</dbReference>
<comment type="similarity">
    <text evidence="2 10">Belongs to the fatty acyl-CoA reductase family.</text>
</comment>
<protein>
    <recommendedName>
        <fullName evidence="10">Fatty acyl-CoA reductase</fullName>
        <ecNumber evidence="10">1.2.1.84</ecNumber>
    </recommendedName>
</protein>
<evidence type="ECO:0000256" key="4">
    <source>
        <dbReference type="ARBA" id="ARBA00022692"/>
    </source>
</evidence>
<comment type="function">
    <text evidence="10">Catalyzes the reduction of fatty acyl-CoA to fatty alcohols.</text>
</comment>
<evidence type="ECO:0000313" key="13">
    <source>
        <dbReference type="EMBL" id="CAG6719385.1"/>
    </source>
</evidence>
<evidence type="ECO:0000256" key="1">
    <source>
        <dbReference type="ARBA" id="ARBA00004141"/>
    </source>
</evidence>
<dbReference type="AlphaFoldDB" id="A0A8D8V9I5"/>
<feature type="transmembrane region" description="Helical" evidence="10">
    <location>
        <begin position="467"/>
        <end position="487"/>
    </location>
</feature>
<feature type="domain" description="Fatty acyl-CoA reductase C-terminal" evidence="11">
    <location>
        <begin position="476"/>
        <end position="555"/>
    </location>
</feature>
<dbReference type="FunFam" id="3.40.50.720:FF:000143">
    <property type="entry name" value="Fatty acyl-CoA reductase"/>
    <property type="match status" value="1"/>
</dbReference>
<dbReference type="GO" id="GO:0102965">
    <property type="term" value="F:alcohol-forming long-chain fatty acyl-CoA reductase activity"/>
    <property type="evidence" value="ECO:0007669"/>
    <property type="project" value="UniProtKB-EC"/>
</dbReference>
<reference evidence="13" key="1">
    <citation type="submission" date="2021-05" db="EMBL/GenBank/DDBJ databases">
        <authorList>
            <person name="Alioto T."/>
            <person name="Alioto T."/>
            <person name="Gomez Garrido J."/>
        </authorList>
    </citation>
    <scope>NUCLEOTIDE SEQUENCE</scope>
</reference>
<dbReference type="InterPro" id="IPR026055">
    <property type="entry name" value="FAR"/>
</dbReference>
<keyword evidence="6 10" id="KW-1133">Transmembrane helix</keyword>
<keyword evidence="5 10" id="KW-0521">NADP</keyword>
<dbReference type="PANTHER" id="PTHR11011:SF81">
    <property type="entry name" value="FATTY ACYL-COA REDUCTASE"/>
    <property type="match status" value="1"/>
</dbReference>
<evidence type="ECO:0000256" key="10">
    <source>
        <dbReference type="RuleBase" id="RU363097"/>
    </source>
</evidence>
<keyword evidence="4 10" id="KW-0812">Transmembrane</keyword>
<dbReference type="GO" id="GO:0005777">
    <property type="term" value="C:peroxisome"/>
    <property type="evidence" value="ECO:0007669"/>
    <property type="project" value="TreeGrafter"/>
</dbReference>
<comment type="catalytic activity">
    <reaction evidence="9 10">
        <text>a long-chain fatty acyl-CoA + 2 NADPH + 2 H(+) = a long-chain primary fatty alcohol + 2 NADP(+) + CoA</text>
        <dbReference type="Rhea" id="RHEA:52716"/>
        <dbReference type="ChEBI" id="CHEBI:15378"/>
        <dbReference type="ChEBI" id="CHEBI:57287"/>
        <dbReference type="ChEBI" id="CHEBI:57783"/>
        <dbReference type="ChEBI" id="CHEBI:58349"/>
        <dbReference type="ChEBI" id="CHEBI:77396"/>
        <dbReference type="ChEBI" id="CHEBI:83139"/>
        <dbReference type="EC" id="1.2.1.84"/>
    </reaction>
</comment>
<evidence type="ECO:0000256" key="3">
    <source>
        <dbReference type="ARBA" id="ARBA00022516"/>
    </source>
</evidence>
<evidence type="ECO:0000256" key="5">
    <source>
        <dbReference type="ARBA" id="ARBA00022857"/>
    </source>
</evidence>
<keyword evidence="7 10" id="KW-0443">Lipid metabolism</keyword>
<dbReference type="Pfam" id="PF03015">
    <property type="entry name" value="Sterile"/>
    <property type="match status" value="1"/>
</dbReference>
<dbReference type="Pfam" id="PF07993">
    <property type="entry name" value="NAD_binding_4"/>
    <property type="match status" value="1"/>
</dbReference>
<dbReference type="PANTHER" id="PTHR11011">
    <property type="entry name" value="MALE STERILITY PROTEIN 2-RELATED"/>
    <property type="match status" value="1"/>
</dbReference>
<dbReference type="SUPFAM" id="SSF51735">
    <property type="entry name" value="NAD(P)-binding Rossmann-fold domains"/>
    <property type="match status" value="1"/>
</dbReference>
<dbReference type="InterPro" id="IPR013120">
    <property type="entry name" value="FAR_NAD-bd"/>
</dbReference>
<dbReference type="GO" id="GO:0035336">
    <property type="term" value="P:long-chain fatty-acyl-CoA metabolic process"/>
    <property type="evidence" value="ECO:0007669"/>
    <property type="project" value="TreeGrafter"/>
</dbReference>
<evidence type="ECO:0000256" key="8">
    <source>
        <dbReference type="ARBA" id="ARBA00023136"/>
    </source>
</evidence>
<evidence type="ECO:0000259" key="12">
    <source>
        <dbReference type="Pfam" id="PF07993"/>
    </source>
</evidence>
<sequence>MPPSKISSHLFLKMAEELASDNDKTNGNNKKKLDMNIETIDIDVGTVSPIQECFNNSYIEDATVSFIQECFKNNNNQDATVFPIQDCFKNSNDEDAKVFKSSPIQEFYKDQTVFITGATGFIGMLLVEKLLRCCPQIRKLILLVRNRKSKSVSERVREYFSDPLFDTMRLANPRYYEKIDIVTGQLETEHFGLSPTDLQALLSNTSIIFHVAATVRFDEHIRTAYNINVVGTNTMISLAKQMTHLKSFVHVSTAYSHCDKWSIDETFYSPTFTANELSIVTQNATDEQLAILNEHLIGSKPNTYTLTKDTAEDLVREAVSELPICVFRPSVVFPTLEEPMPFWMKGVNSVLAIVLAIGIGLYRVYLGNPNVSVDIVPADRVINAMVALAWYQTNPSEDKRQQGDQNRGQPISTHENKQTIFNFVSYNDNRVMINELNQKVYSTWVESEEASTMVVWKSNYQVTSSPFLYTILFYVLHFVPAVVFSLAERLTNQKPQVLKFYRKVKHLTQVIAYFSLNEWQFENQNVHSMINAMSQEDRTMFDASMNNFSWGTMLEGDLHRCIGLYMVNEQPTKETYKTMKMVYINWADYILKIIIKGVSLYLILYITAQMINIFLKVLG</sequence>
<dbReference type="CDD" id="cd05236">
    <property type="entry name" value="FAR-N_SDR_e"/>
    <property type="match status" value="1"/>
</dbReference>
<proteinExistence type="inferred from homology"/>
<evidence type="ECO:0000256" key="9">
    <source>
        <dbReference type="ARBA" id="ARBA00052530"/>
    </source>
</evidence>